<name>A0A9D2TCS7_9FIRM</name>
<dbReference type="Pfam" id="PF19776">
    <property type="entry name" value="DUF6262"/>
    <property type="match status" value="1"/>
</dbReference>
<evidence type="ECO:0000313" key="1">
    <source>
        <dbReference type="EMBL" id="HJC65169.1"/>
    </source>
</evidence>
<accession>A0A9D2TCS7</accession>
<comment type="caution">
    <text evidence="1">The sequence shown here is derived from an EMBL/GenBank/DDBJ whole genome shotgun (WGS) entry which is preliminary data.</text>
</comment>
<reference evidence="1" key="1">
    <citation type="journal article" date="2021" name="PeerJ">
        <title>Extensive microbial diversity within the chicken gut microbiome revealed by metagenomics and culture.</title>
        <authorList>
            <person name="Gilroy R."/>
            <person name="Ravi A."/>
            <person name="Getino M."/>
            <person name="Pursley I."/>
            <person name="Horton D.L."/>
            <person name="Alikhan N.F."/>
            <person name="Baker D."/>
            <person name="Gharbi K."/>
            <person name="Hall N."/>
            <person name="Watson M."/>
            <person name="Adriaenssens E.M."/>
            <person name="Foster-Nyarko E."/>
            <person name="Jarju S."/>
            <person name="Secka A."/>
            <person name="Antonio M."/>
            <person name="Oren A."/>
            <person name="Chaudhuri R.R."/>
            <person name="La Ragione R."/>
            <person name="Hildebrand F."/>
            <person name="Pallen M.J."/>
        </authorList>
    </citation>
    <scope>NUCLEOTIDE SEQUENCE</scope>
    <source>
        <strain evidence="1">CHK198-12963</strain>
    </source>
</reference>
<organism evidence="1 2">
    <name type="scientific">Candidatus Enterocloster excrementigallinarum</name>
    <dbReference type="NCBI Taxonomy" id="2838558"/>
    <lineage>
        <taxon>Bacteria</taxon>
        <taxon>Bacillati</taxon>
        <taxon>Bacillota</taxon>
        <taxon>Clostridia</taxon>
        <taxon>Lachnospirales</taxon>
        <taxon>Lachnospiraceae</taxon>
        <taxon>Enterocloster</taxon>
    </lineage>
</organism>
<reference evidence="1" key="2">
    <citation type="submission" date="2021-04" db="EMBL/GenBank/DDBJ databases">
        <authorList>
            <person name="Gilroy R."/>
        </authorList>
    </citation>
    <scope>NUCLEOTIDE SEQUENCE</scope>
    <source>
        <strain evidence="1">CHK198-12963</strain>
    </source>
</reference>
<dbReference type="EMBL" id="DWWB01000002">
    <property type="protein sequence ID" value="HJC65169.1"/>
    <property type="molecule type" value="Genomic_DNA"/>
</dbReference>
<protein>
    <recommendedName>
        <fullName evidence="3">Transposase</fullName>
    </recommendedName>
</protein>
<proteinExistence type="predicted"/>
<evidence type="ECO:0000313" key="2">
    <source>
        <dbReference type="Proteomes" id="UP000823863"/>
    </source>
</evidence>
<sequence length="117" mass="13843">MKYDKIVLLKKQQAQENLEIARVEIEDMFKSGESINVTRLAERTGFSRSYFYRNKQAAQLVKQAQQKEEHILKEHAGIVHIPEDVEEKVINLRIEILKLEYENEILRKKLRDAGYEV</sequence>
<gene>
    <name evidence="1" type="ORF">H9931_00395</name>
</gene>
<evidence type="ECO:0008006" key="3">
    <source>
        <dbReference type="Google" id="ProtNLM"/>
    </source>
</evidence>
<dbReference type="Proteomes" id="UP000823863">
    <property type="component" value="Unassembled WGS sequence"/>
</dbReference>
<dbReference type="InterPro" id="IPR046229">
    <property type="entry name" value="TnpC-like"/>
</dbReference>
<dbReference type="AlphaFoldDB" id="A0A9D2TCS7"/>